<evidence type="ECO:0000256" key="3">
    <source>
        <dbReference type="ARBA" id="ARBA00022694"/>
    </source>
</evidence>
<comment type="caution">
    <text evidence="5">The sequence shown here is derived from an EMBL/GenBank/DDBJ whole genome shotgun (WGS) entry which is preliminary data.</text>
</comment>
<dbReference type="EC" id="3.1.26.5" evidence="5"/>
<proteinExistence type="inferred from homology"/>
<keyword evidence="3" id="KW-0819">tRNA processing</keyword>
<reference evidence="5" key="1">
    <citation type="submission" date="2023-04" db="EMBL/GenBank/DDBJ databases">
        <title>Black Yeasts Isolated from many extreme environments.</title>
        <authorList>
            <person name="Coleine C."/>
            <person name="Stajich J.E."/>
            <person name="Selbmann L."/>
        </authorList>
    </citation>
    <scope>NUCLEOTIDE SEQUENCE</scope>
    <source>
        <strain evidence="5">CCFEE 5312</strain>
    </source>
</reference>
<dbReference type="InterPro" id="IPR016195">
    <property type="entry name" value="Pol/histidinol_Pase-like"/>
</dbReference>
<evidence type="ECO:0000256" key="4">
    <source>
        <dbReference type="SAM" id="MobiDB-lite"/>
    </source>
</evidence>
<protein>
    <submittedName>
        <fullName evidence="5">RNA-binding RNA processing protein rpp1</fullName>
        <ecNumber evidence="5">3.1.26.5</ecNumber>
    </submittedName>
</protein>
<organism evidence="5 6">
    <name type="scientific">Extremus antarcticus</name>
    <dbReference type="NCBI Taxonomy" id="702011"/>
    <lineage>
        <taxon>Eukaryota</taxon>
        <taxon>Fungi</taxon>
        <taxon>Dikarya</taxon>
        <taxon>Ascomycota</taxon>
        <taxon>Pezizomycotina</taxon>
        <taxon>Dothideomycetes</taxon>
        <taxon>Dothideomycetidae</taxon>
        <taxon>Mycosphaerellales</taxon>
        <taxon>Extremaceae</taxon>
        <taxon>Extremus</taxon>
    </lineage>
</organism>
<evidence type="ECO:0000313" key="6">
    <source>
        <dbReference type="Proteomes" id="UP001271007"/>
    </source>
</evidence>
<keyword evidence="5" id="KW-0378">Hydrolase</keyword>
<evidence type="ECO:0000256" key="1">
    <source>
        <dbReference type="ARBA" id="ARBA00004123"/>
    </source>
</evidence>
<dbReference type="Gene3D" id="3.20.20.140">
    <property type="entry name" value="Metal-dependent hydrolases"/>
    <property type="match status" value="1"/>
</dbReference>
<dbReference type="GO" id="GO:0004526">
    <property type="term" value="F:ribonuclease P activity"/>
    <property type="evidence" value="ECO:0007669"/>
    <property type="project" value="UniProtKB-EC"/>
</dbReference>
<evidence type="ECO:0000313" key="5">
    <source>
        <dbReference type="EMBL" id="KAK3047680.1"/>
    </source>
</evidence>
<dbReference type="Proteomes" id="UP001271007">
    <property type="component" value="Unassembled WGS sequence"/>
</dbReference>
<name>A0AAJ0G5A5_9PEZI</name>
<dbReference type="GO" id="GO:0008033">
    <property type="term" value="P:tRNA processing"/>
    <property type="evidence" value="ECO:0007669"/>
    <property type="project" value="UniProtKB-KW"/>
</dbReference>
<dbReference type="AlphaFoldDB" id="A0AAJ0G5A5"/>
<gene>
    <name evidence="5" type="primary">RPP1</name>
    <name evidence="5" type="ORF">LTR09_010938</name>
</gene>
<dbReference type="InterPro" id="IPR002738">
    <property type="entry name" value="RNase_P_p30"/>
</dbReference>
<dbReference type="GO" id="GO:0003723">
    <property type="term" value="F:RNA binding"/>
    <property type="evidence" value="ECO:0007669"/>
    <property type="project" value="TreeGrafter"/>
</dbReference>
<dbReference type="Pfam" id="PF01876">
    <property type="entry name" value="RNase_P_p30"/>
    <property type="match status" value="1"/>
</dbReference>
<dbReference type="SUPFAM" id="SSF89550">
    <property type="entry name" value="PHP domain-like"/>
    <property type="match status" value="1"/>
</dbReference>
<comment type="subcellular location">
    <subcellularLocation>
        <location evidence="1">Nucleus</location>
    </subcellularLocation>
</comment>
<keyword evidence="6" id="KW-1185">Reference proteome</keyword>
<feature type="compositionally biased region" description="Basic and acidic residues" evidence="4">
    <location>
        <begin position="298"/>
        <end position="308"/>
    </location>
</feature>
<sequence length="326" mass="35881">MFFDLNVPFDLKWTANESQLPRILAFLSELGYNVVALNHTMSGKLPASLTSAIPDPLPYKDLPPKLTILRRCTLVLTDTHQNARLVELSRNYDIFAVRPIDEKTLQLACSSLDCDIISVDMTQRLPFWFRFKMLSEAIKSGKRFEISYASGVMGDSGMRRNLISNATQLIRASRGRGLIITSEAKSAVACRGPWDAINLAAVWGLGQERGYEAMTKECRSVVVAAQFKKTSYRGVIDVVYGGEKPVAVVAEQTEKVKTNGKQQVNGQKRKADAIDVSESSTPKDEDGRPVSKRQMKRQQKEARLKATADDGVAGPEAAGAGPKPSM</sequence>
<evidence type="ECO:0000256" key="2">
    <source>
        <dbReference type="ARBA" id="ARBA00007331"/>
    </source>
</evidence>
<feature type="region of interest" description="Disordered" evidence="4">
    <location>
        <begin position="258"/>
        <end position="326"/>
    </location>
</feature>
<feature type="compositionally biased region" description="Low complexity" evidence="4">
    <location>
        <begin position="309"/>
        <end position="326"/>
    </location>
</feature>
<dbReference type="GO" id="GO:0005655">
    <property type="term" value="C:nucleolar ribonuclease P complex"/>
    <property type="evidence" value="ECO:0007669"/>
    <property type="project" value="TreeGrafter"/>
</dbReference>
<accession>A0AAJ0G5A5</accession>
<dbReference type="EMBL" id="JAWDJX010000058">
    <property type="protein sequence ID" value="KAK3047680.1"/>
    <property type="molecule type" value="Genomic_DNA"/>
</dbReference>
<dbReference type="PANTHER" id="PTHR13031">
    <property type="entry name" value="RIBONUCLEASE P SUBUNIT P30"/>
    <property type="match status" value="1"/>
</dbReference>
<comment type="similarity">
    <text evidence="2">Belongs to the eukaryotic/archaeal RNase P protein component 3 family.</text>
</comment>
<dbReference type="PANTHER" id="PTHR13031:SF0">
    <property type="entry name" value="RIBONUCLEASE P PROTEIN SUBUNIT P30"/>
    <property type="match status" value="1"/>
</dbReference>